<evidence type="ECO:0000313" key="2">
    <source>
        <dbReference type="EMBL" id="EFC44304.1"/>
    </source>
</evidence>
<dbReference type="VEuPathDB" id="AmoebaDB:NAEGRDRAFT_67885"/>
<name>D2VG81_NAEGR</name>
<dbReference type="Proteomes" id="UP000006671">
    <property type="component" value="Unassembled WGS sequence"/>
</dbReference>
<keyword evidence="1" id="KW-0175">Coiled coil</keyword>
<sequence>MFQYLVQIQEERNRSPRPPVSTNENSDVRNDVLQSQFLEVMRDKARLMDQITELNSALRSADKKIESLTKENKELEEKNKQCKEQVEIHRREADLFLIEIGRRDDEIKNMDNYQKTYLKEVDSIKSKDYILNEQIKQLQASLYHMSNYIQKLNNEYKTQMMNVCNELEHEQQRSYSLEQQLNQYVNGKSEISNVNRVEEIVREKYEYQYGFEMRKILYNYGSLMKI</sequence>
<keyword evidence="3" id="KW-1185">Reference proteome</keyword>
<dbReference type="GeneID" id="8856769"/>
<reference evidence="2 3" key="1">
    <citation type="journal article" date="2010" name="Cell">
        <title>The genome of Naegleria gruberi illuminates early eukaryotic versatility.</title>
        <authorList>
            <person name="Fritz-Laylin L.K."/>
            <person name="Prochnik S.E."/>
            <person name="Ginger M.L."/>
            <person name="Dacks J.B."/>
            <person name="Carpenter M.L."/>
            <person name="Field M.C."/>
            <person name="Kuo A."/>
            <person name="Paredez A."/>
            <person name="Chapman J."/>
            <person name="Pham J."/>
            <person name="Shu S."/>
            <person name="Neupane R."/>
            <person name="Cipriano M."/>
            <person name="Mancuso J."/>
            <person name="Tu H."/>
            <person name="Salamov A."/>
            <person name="Lindquist E."/>
            <person name="Shapiro H."/>
            <person name="Lucas S."/>
            <person name="Grigoriev I.V."/>
            <person name="Cande W.Z."/>
            <person name="Fulton C."/>
            <person name="Rokhsar D.S."/>
            <person name="Dawson S.C."/>
        </authorList>
    </citation>
    <scope>NUCLEOTIDE SEQUENCE [LARGE SCALE GENOMIC DNA]</scope>
    <source>
        <strain evidence="2 3">NEG-M</strain>
    </source>
</reference>
<gene>
    <name evidence="2" type="ORF">NAEGRDRAFT_67885</name>
</gene>
<protein>
    <submittedName>
        <fullName evidence="2">Predicted protein</fullName>
    </submittedName>
</protein>
<dbReference type="InParanoid" id="D2VG81"/>
<dbReference type="KEGG" id="ngr:NAEGRDRAFT_67885"/>
<evidence type="ECO:0000313" key="3">
    <source>
        <dbReference type="Proteomes" id="UP000006671"/>
    </source>
</evidence>
<organism evidence="3">
    <name type="scientific">Naegleria gruberi</name>
    <name type="common">Amoeba</name>
    <dbReference type="NCBI Taxonomy" id="5762"/>
    <lineage>
        <taxon>Eukaryota</taxon>
        <taxon>Discoba</taxon>
        <taxon>Heterolobosea</taxon>
        <taxon>Tetramitia</taxon>
        <taxon>Eutetramitia</taxon>
        <taxon>Vahlkampfiidae</taxon>
        <taxon>Naegleria</taxon>
    </lineage>
</organism>
<dbReference type="AlphaFoldDB" id="D2VG81"/>
<feature type="coiled-coil region" evidence="1">
    <location>
        <begin position="44"/>
        <end position="92"/>
    </location>
</feature>
<dbReference type="RefSeq" id="XP_002677048.1">
    <property type="nucleotide sequence ID" value="XM_002677002.1"/>
</dbReference>
<evidence type="ECO:0000256" key="1">
    <source>
        <dbReference type="SAM" id="Coils"/>
    </source>
</evidence>
<proteinExistence type="predicted"/>
<accession>D2VG81</accession>
<dbReference type="EMBL" id="GG738869">
    <property type="protein sequence ID" value="EFC44304.1"/>
    <property type="molecule type" value="Genomic_DNA"/>
</dbReference>